<protein>
    <submittedName>
        <fullName evidence="1">Uncharacterized protein</fullName>
    </submittedName>
</protein>
<reference evidence="1 2" key="1">
    <citation type="submission" date="2018-06" db="EMBL/GenBank/DDBJ databases">
        <title>Comparative genomics reveals the genomic features of Rhizophagus irregularis, R. cerebriforme, R. diaphanum and Gigaspora rosea, and their symbiotic lifestyle signature.</title>
        <authorList>
            <person name="Morin E."/>
            <person name="San Clemente H."/>
            <person name="Chen E.C.H."/>
            <person name="De La Providencia I."/>
            <person name="Hainaut M."/>
            <person name="Kuo A."/>
            <person name="Kohler A."/>
            <person name="Murat C."/>
            <person name="Tang N."/>
            <person name="Roy S."/>
            <person name="Loubradou J."/>
            <person name="Henrissat B."/>
            <person name="Grigoriev I.V."/>
            <person name="Corradi N."/>
            <person name="Roux C."/>
            <person name="Martin F.M."/>
        </authorList>
    </citation>
    <scope>NUCLEOTIDE SEQUENCE [LARGE SCALE GENOMIC DNA]</scope>
    <source>
        <strain evidence="1 2">DAOM 194757</strain>
    </source>
</reference>
<dbReference type="OrthoDB" id="2429767at2759"/>
<dbReference type="AlphaFoldDB" id="A0A397TRX4"/>
<keyword evidence="2" id="KW-1185">Reference proteome</keyword>
<name>A0A397TRX4_9GLOM</name>
<feature type="non-terminal residue" evidence="1">
    <location>
        <position position="214"/>
    </location>
</feature>
<dbReference type="EMBL" id="QKWP01004006">
    <property type="protein sequence ID" value="RIB00544.1"/>
    <property type="molecule type" value="Genomic_DNA"/>
</dbReference>
<proteinExistence type="predicted"/>
<accession>A0A397TRX4</accession>
<gene>
    <name evidence="1" type="ORF">C2G38_2129711</name>
</gene>
<evidence type="ECO:0000313" key="2">
    <source>
        <dbReference type="Proteomes" id="UP000266673"/>
    </source>
</evidence>
<dbReference type="Proteomes" id="UP000266673">
    <property type="component" value="Unassembled WGS sequence"/>
</dbReference>
<organism evidence="1 2">
    <name type="scientific">Gigaspora rosea</name>
    <dbReference type="NCBI Taxonomy" id="44941"/>
    <lineage>
        <taxon>Eukaryota</taxon>
        <taxon>Fungi</taxon>
        <taxon>Fungi incertae sedis</taxon>
        <taxon>Mucoromycota</taxon>
        <taxon>Glomeromycotina</taxon>
        <taxon>Glomeromycetes</taxon>
        <taxon>Diversisporales</taxon>
        <taxon>Gigasporaceae</taxon>
        <taxon>Gigaspora</taxon>
    </lineage>
</organism>
<comment type="caution">
    <text evidence="1">The sequence shown here is derived from an EMBL/GenBank/DDBJ whole genome shotgun (WGS) entry which is preliminary data.</text>
</comment>
<evidence type="ECO:0000313" key="1">
    <source>
        <dbReference type="EMBL" id="RIB00544.1"/>
    </source>
</evidence>
<sequence>MNNFLIEKHNEQIRNEIIERNREKKLQRESAIQDLSYSSTETILSKNDRDVNLSCDAKNTNGQAEISELEQDDECDKNQIVERGLIEELHLSTENQDFIDSAIYNTSSTEINVSCSISENKSSAQHLSYLFKTAIKSRQQEILNWYYYSLEFENGVHTITTDGKIKDKTARTMIYKEMNPFLPNITQDNLRKKTLRARKLLMLFGENGVGIDKI</sequence>